<evidence type="ECO:0000313" key="3">
    <source>
        <dbReference type="Proteomes" id="UP000624325"/>
    </source>
</evidence>
<protein>
    <submittedName>
        <fullName evidence="2">Uncharacterized protein</fullName>
    </submittedName>
</protein>
<gene>
    <name evidence="2" type="ORF">Air01nite_77840</name>
</gene>
<feature type="region of interest" description="Disordered" evidence="1">
    <location>
        <begin position="77"/>
        <end position="106"/>
    </location>
</feature>
<feature type="compositionally biased region" description="Gly residues" evidence="1">
    <location>
        <begin position="31"/>
        <end position="41"/>
    </location>
</feature>
<comment type="caution">
    <text evidence="2">The sequence shown here is derived from an EMBL/GenBank/DDBJ whole genome shotgun (WGS) entry which is preliminary data.</text>
</comment>
<organism evidence="2 3">
    <name type="scientific">Asanoa iriomotensis</name>
    <dbReference type="NCBI Taxonomy" id="234613"/>
    <lineage>
        <taxon>Bacteria</taxon>
        <taxon>Bacillati</taxon>
        <taxon>Actinomycetota</taxon>
        <taxon>Actinomycetes</taxon>
        <taxon>Micromonosporales</taxon>
        <taxon>Micromonosporaceae</taxon>
        <taxon>Asanoa</taxon>
    </lineage>
</organism>
<feature type="region of interest" description="Disordered" evidence="1">
    <location>
        <begin position="1"/>
        <end position="42"/>
    </location>
</feature>
<dbReference type="Proteomes" id="UP000624325">
    <property type="component" value="Unassembled WGS sequence"/>
</dbReference>
<name>A0ABQ4CFY6_9ACTN</name>
<evidence type="ECO:0000313" key="2">
    <source>
        <dbReference type="EMBL" id="GIF61689.1"/>
    </source>
</evidence>
<dbReference type="EMBL" id="BONC01000122">
    <property type="protein sequence ID" value="GIF61689.1"/>
    <property type="molecule type" value="Genomic_DNA"/>
</dbReference>
<evidence type="ECO:0000256" key="1">
    <source>
        <dbReference type="SAM" id="MobiDB-lite"/>
    </source>
</evidence>
<keyword evidence="3" id="KW-1185">Reference proteome</keyword>
<proteinExistence type="predicted"/>
<accession>A0ABQ4CFY6</accession>
<sequence length="106" mass="11018">MTAHPRRATAIVADRPRPDDPSTGAMPVSGGLNGTIGGKSGRPGSFWDLAKRGTAHPVAAGLCDEVSLRLRRVTAAVVEDAPARRGPGGGLSEHRSRRVSRSEARG</sequence>
<reference evidence="2 3" key="1">
    <citation type="submission" date="2021-01" db="EMBL/GenBank/DDBJ databases">
        <title>Whole genome shotgun sequence of Asanoa iriomotensis NBRC 100142.</title>
        <authorList>
            <person name="Komaki H."/>
            <person name="Tamura T."/>
        </authorList>
    </citation>
    <scope>NUCLEOTIDE SEQUENCE [LARGE SCALE GENOMIC DNA]</scope>
    <source>
        <strain evidence="2 3">NBRC 100142</strain>
    </source>
</reference>